<accession>A0ABV0QPG3</accession>
<reference evidence="1 2" key="1">
    <citation type="submission" date="2021-06" db="EMBL/GenBank/DDBJ databases">
        <authorList>
            <person name="Palmer J.M."/>
        </authorList>
    </citation>
    <scope>NUCLEOTIDE SEQUENCE [LARGE SCALE GENOMIC DNA]</scope>
    <source>
        <strain evidence="1 2">XC_2019</strain>
        <tissue evidence="1">Muscle</tissue>
    </source>
</reference>
<comment type="caution">
    <text evidence="1">The sequence shown here is derived from an EMBL/GenBank/DDBJ whole genome shotgun (WGS) entry which is preliminary data.</text>
</comment>
<evidence type="ECO:0000313" key="1">
    <source>
        <dbReference type="EMBL" id="MEQ2197731.1"/>
    </source>
</evidence>
<gene>
    <name evidence="1" type="ORF">XENOCAPTIV_002566</name>
</gene>
<name>A0ABV0QPG3_9TELE</name>
<proteinExistence type="predicted"/>
<dbReference type="Proteomes" id="UP001434883">
    <property type="component" value="Unassembled WGS sequence"/>
</dbReference>
<dbReference type="EMBL" id="JAHRIN010018065">
    <property type="protein sequence ID" value="MEQ2197731.1"/>
    <property type="molecule type" value="Genomic_DNA"/>
</dbReference>
<sequence length="121" mass="13474">MSQCRMCSAALRSFLFYFHCSPVKTALKTSKHCLQVTELYTSLPSCQNIVPSQSLQLICACFLFAFLQLSSLSPFVLSCPACSVQDAHFNAITYDDRLLLHLLLPFQTLFVLSPLSLSKCA</sequence>
<keyword evidence="2" id="KW-1185">Reference proteome</keyword>
<organism evidence="1 2">
    <name type="scientific">Xenoophorus captivus</name>
    <dbReference type="NCBI Taxonomy" id="1517983"/>
    <lineage>
        <taxon>Eukaryota</taxon>
        <taxon>Metazoa</taxon>
        <taxon>Chordata</taxon>
        <taxon>Craniata</taxon>
        <taxon>Vertebrata</taxon>
        <taxon>Euteleostomi</taxon>
        <taxon>Actinopterygii</taxon>
        <taxon>Neopterygii</taxon>
        <taxon>Teleostei</taxon>
        <taxon>Neoteleostei</taxon>
        <taxon>Acanthomorphata</taxon>
        <taxon>Ovalentaria</taxon>
        <taxon>Atherinomorphae</taxon>
        <taxon>Cyprinodontiformes</taxon>
        <taxon>Goodeidae</taxon>
        <taxon>Xenoophorus</taxon>
    </lineage>
</organism>
<evidence type="ECO:0008006" key="3">
    <source>
        <dbReference type="Google" id="ProtNLM"/>
    </source>
</evidence>
<protein>
    <recommendedName>
        <fullName evidence="3">Secreted protein</fullName>
    </recommendedName>
</protein>
<evidence type="ECO:0000313" key="2">
    <source>
        <dbReference type="Proteomes" id="UP001434883"/>
    </source>
</evidence>